<keyword evidence="2" id="KW-1185">Reference proteome</keyword>
<accession>A0AAD6PZB6</accession>
<evidence type="ECO:0000313" key="2">
    <source>
        <dbReference type="Proteomes" id="UP001164929"/>
    </source>
</evidence>
<sequence>MLQNEIFIPESIKLCLSKRFFSAPSMSSCFTMPSLVVVVDGGGDCCGDASYSCVVVEMRNRAFGDIKRRGI</sequence>
<name>A0AAD6PZB6_9ROSI</name>
<organism evidence="1 2">
    <name type="scientific">Populus alba x Populus x berolinensis</name>
    <dbReference type="NCBI Taxonomy" id="444605"/>
    <lineage>
        <taxon>Eukaryota</taxon>
        <taxon>Viridiplantae</taxon>
        <taxon>Streptophyta</taxon>
        <taxon>Embryophyta</taxon>
        <taxon>Tracheophyta</taxon>
        <taxon>Spermatophyta</taxon>
        <taxon>Magnoliopsida</taxon>
        <taxon>eudicotyledons</taxon>
        <taxon>Gunneridae</taxon>
        <taxon>Pentapetalae</taxon>
        <taxon>rosids</taxon>
        <taxon>fabids</taxon>
        <taxon>Malpighiales</taxon>
        <taxon>Salicaceae</taxon>
        <taxon>Saliceae</taxon>
        <taxon>Populus</taxon>
    </lineage>
</organism>
<gene>
    <name evidence="1" type="ORF">NC653_032618</name>
</gene>
<comment type="caution">
    <text evidence="1">The sequence shown here is derived from an EMBL/GenBank/DDBJ whole genome shotgun (WGS) entry which is preliminary data.</text>
</comment>
<dbReference type="AlphaFoldDB" id="A0AAD6PZB6"/>
<protein>
    <submittedName>
        <fullName evidence="1">Uncharacterized protein</fullName>
    </submittedName>
</protein>
<dbReference type="EMBL" id="JAQIZT010000014">
    <property type="protein sequence ID" value="KAJ6972095.1"/>
    <property type="molecule type" value="Genomic_DNA"/>
</dbReference>
<evidence type="ECO:0000313" key="1">
    <source>
        <dbReference type="EMBL" id="KAJ6972095.1"/>
    </source>
</evidence>
<proteinExistence type="predicted"/>
<dbReference type="Proteomes" id="UP001164929">
    <property type="component" value="Chromosome 14"/>
</dbReference>
<reference evidence="1" key="1">
    <citation type="journal article" date="2023" name="Mol. Ecol. Resour.">
        <title>Chromosome-level genome assembly of a triploid poplar Populus alba 'Berolinensis'.</title>
        <authorList>
            <person name="Chen S."/>
            <person name="Yu Y."/>
            <person name="Wang X."/>
            <person name="Wang S."/>
            <person name="Zhang T."/>
            <person name="Zhou Y."/>
            <person name="He R."/>
            <person name="Meng N."/>
            <person name="Wang Y."/>
            <person name="Liu W."/>
            <person name="Liu Z."/>
            <person name="Liu J."/>
            <person name="Guo Q."/>
            <person name="Huang H."/>
            <person name="Sederoff R.R."/>
            <person name="Wang G."/>
            <person name="Qu G."/>
            <person name="Chen S."/>
        </authorList>
    </citation>
    <scope>NUCLEOTIDE SEQUENCE</scope>
    <source>
        <strain evidence="1">SC-2020</strain>
    </source>
</reference>